<keyword evidence="1" id="KW-0732">Signal</keyword>
<evidence type="ECO:0000313" key="2">
    <source>
        <dbReference type="EMBL" id="MFD1813061.1"/>
    </source>
</evidence>
<feature type="chain" id="PRO_5046204542" evidence="1">
    <location>
        <begin position="35"/>
        <end position="138"/>
    </location>
</feature>
<accession>A0ABW4P4V4</accession>
<comment type="caution">
    <text evidence="2">The sequence shown here is derived from an EMBL/GenBank/DDBJ whole genome shotgun (WGS) entry which is preliminary data.</text>
</comment>
<organism evidence="2 3">
    <name type="scientific">Rhodococcus gannanensis</name>
    <dbReference type="NCBI Taxonomy" id="1960308"/>
    <lineage>
        <taxon>Bacteria</taxon>
        <taxon>Bacillati</taxon>
        <taxon>Actinomycetota</taxon>
        <taxon>Actinomycetes</taxon>
        <taxon>Mycobacteriales</taxon>
        <taxon>Nocardiaceae</taxon>
        <taxon>Rhodococcus</taxon>
    </lineage>
</organism>
<evidence type="ECO:0000256" key="1">
    <source>
        <dbReference type="SAM" id="SignalP"/>
    </source>
</evidence>
<reference evidence="3" key="1">
    <citation type="journal article" date="2019" name="Int. J. Syst. Evol. Microbiol.">
        <title>The Global Catalogue of Microorganisms (GCM) 10K type strain sequencing project: providing services to taxonomists for standard genome sequencing and annotation.</title>
        <authorList>
            <consortium name="The Broad Institute Genomics Platform"/>
            <consortium name="The Broad Institute Genome Sequencing Center for Infectious Disease"/>
            <person name="Wu L."/>
            <person name="Ma J."/>
        </authorList>
    </citation>
    <scope>NUCLEOTIDE SEQUENCE [LARGE SCALE GENOMIC DNA]</scope>
    <source>
        <strain evidence="3">DT72</strain>
    </source>
</reference>
<evidence type="ECO:0000313" key="3">
    <source>
        <dbReference type="Proteomes" id="UP001597286"/>
    </source>
</evidence>
<keyword evidence="3" id="KW-1185">Reference proteome</keyword>
<dbReference type="RefSeq" id="WP_378485559.1">
    <property type="nucleotide sequence ID" value="NZ_JBHUFB010000010.1"/>
</dbReference>
<protein>
    <submittedName>
        <fullName evidence="2">Uncharacterized protein</fullName>
    </submittedName>
</protein>
<dbReference type="Proteomes" id="UP001597286">
    <property type="component" value="Unassembled WGS sequence"/>
</dbReference>
<dbReference type="EMBL" id="JBHUFB010000010">
    <property type="protein sequence ID" value="MFD1813061.1"/>
    <property type="molecule type" value="Genomic_DNA"/>
</dbReference>
<gene>
    <name evidence="2" type="ORF">ACFSJG_12600</name>
</gene>
<feature type="signal peptide" evidence="1">
    <location>
        <begin position="1"/>
        <end position="34"/>
    </location>
</feature>
<name>A0ABW4P4V4_9NOCA</name>
<proteinExistence type="predicted"/>
<sequence>MSASCRRVTLKSLFGATFGVLVAATVVSAPPAAADEWPQVPDYPTPVSTFETKNFLTPTDLDYWNPLVNSPRLSSPYGTSTRIVCQSFHGTTFACWQADRDGNPHKLTSLPFNFPSIVGNGMVNSPSHFVYPFWDAGS</sequence>